<dbReference type="EMBL" id="BAAAMJ010000068">
    <property type="protein sequence ID" value="GAA1932345.1"/>
    <property type="molecule type" value="Genomic_DNA"/>
</dbReference>
<comment type="caution">
    <text evidence="2">The sequence shown here is derived from an EMBL/GenBank/DDBJ whole genome shotgun (WGS) entry which is preliminary data.</text>
</comment>
<feature type="region of interest" description="Disordered" evidence="1">
    <location>
        <begin position="1"/>
        <end position="40"/>
    </location>
</feature>
<protein>
    <submittedName>
        <fullName evidence="2">Uncharacterized protein</fullName>
    </submittedName>
</protein>
<name>A0ABN2PX89_9ACTN</name>
<proteinExistence type="predicted"/>
<evidence type="ECO:0000256" key="1">
    <source>
        <dbReference type="SAM" id="MobiDB-lite"/>
    </source>
</evidence>
<evidence type="ECO:0000313" key="3">
    <source>
        <dbReference type="Proteomes" id="UP001501303"/>
    </source>
</evidence>
<accession>A0ABN2PX89</accession>
<reference evidence="2 3" key="1">
    <citation type="journal article" date="2019" name="Int. J. Syst. Evol. Microbiol.">
        <title>The Global Catalogue of Microorganisms (GCM) 10K type strain sequencing project: providing services to taxonomists for standard genome sequencing and annotation.</title>
        <authorList>
            <consortium name="The Broad Institute Genomics Platform"/>
            <consortium name="The Broad Institute Genome Sequencing Center for Infectious Disease"/>
            <person name="Wu L."/>
            <person name="Ma J."/>
        </authorList>
    </citation>
    <scope>NUCLEOTIDE SEQUENCE [LARGE SCALE GENOMIC DNA]</scope>
    <source>
        <strain evidence="2 3">JCM 13581</strain>
    </source>
</reference>
<keyword evidence="3" id="KW-1185">Reference proteome</keyword>
<organism evidence="2 3">
    <name type="scientific">Streptomyces sodiiphilus</name>
    <dbReference type="NCBI Taxonomy" id="226217"/>
    <lineage>
        <taxon>Bacteria</taxon>
        <taxon>Bacillati</taxon>
        <taxon>Actinomycetota</taxon>
        <taxon>Actinomycetes</taxon>
        <taxon>Kitasatosporales</taxon>
        <taxon>Streptomycetaceae</taxon>
        <taxon>Streptomyces</taxon>
    </lineage>
</organism>
<evidence type="ECO:0000313" key="2">
    <source>
        <dbReference type="EMBL" id="GAA1932345.1"/>
    </source>
</evidence>
<gene>
    <name evidence="2" type="ORF">GCM10009716_44440</name>
</gene>
<sequence length="175" mass="19233">MSRRVSRAPATAAPVPGTVAPPGRAPLPGRAGGPDMKGRDPQLVRPGWWCELFRHPRLPGGGSLRHTRAADRPEQALIWMRRSVRTLLPGFAREHAVRAVHWLDHGQWEAVMRLRAGEGYQLLLHAEDGSRWEWAARPVRCLRTARVPAGAVRLCPDPAGCVCLVPGHRCAAEHG</sequence>
<dbReference type="Proteomes" id="UP001501303">
    <property type="component" value="Unassembled WGS sequence"/>
</dbReference>
<feature type="compositionally biased region" description="Low complexity" evidence="1">
    <location>
        <begin position="7"/>
        <end position="29"/>
    </location>
</feature>